<protein>
    <recommendedName>
        <fullName evidence="3">Alpha/beta hydrolase</fullName>
    </recommendedName>
</protein>
<organism evidence="1 2">
    <name type="scientific">Paenarthrobacter nitroguajacolicus</name>
    <name type="common">Arthrobacter nitroguajacolicus</name>
    <dbReference type="NCBI Taxonomy" id="211146"/>
    <lineage>
        <taxon>Bacteria</taxon>
        <taxon>Bacillati</taxon>
        <taxon>Actinomycetota</taxon>
        <taxon>Actinomycetes</taxon>
        <taxon>Micrococcales</taxon>
        <taxon>Micrococcaceae</taxon>
        <taxon>Paenarthrobacter</taxon>
    </lineage>
</organism>
<reference evidence="1 2" key="1">
    <citation type="submission" date="2019-07" db="EMBL/GenBank/DDBJ databases">
        <title>Diversity of Bacteria from Kongsfjorden, Arctic.</title>
        <authorList>
            <person name="Yu Y."/>
        </authorList>
    </citation>
    <scope>NUCLEOTIDE SEQUENCE [LARGE SCALE GENOMIC DNA]</scope>
    <source>
        <strain evidence="1 2">SM1928</strain>
    </source>
</reference>
<name>A0A558GXI4_PAENT</name>
<dbReference type="EMBL" id="VNFK01000010">
    <property type="protein sequence ID" value="TVU61556.1"/>
    <property type="molecule type" value="Genomic_DNA"/>
</dbReference>
<evidence type="ECO:0000313" key="1">
    <source>
        <dbReference type="EMBL" id="TVU61556.1"/>
    </source>
</evidence>
<dbReference type="SUPFAM" id="SSF53474">
    <property type="entry name" value="alpha/beta-Hydrolases"/>
    <property type="match status" value="1"/>
</dbReference>
<sequence length="345" mass="37313">MQNADSQSLSREFLPSNYEPWPGGHFRWSSIKDFHQAGTWADGIHTISLESGPDLDLFFHGNPLADGRKVVPVFFNGAVTARETKTGPFFSGRKIAHTANVGFIAVSDPSHNIDHSLGLSWYAGNRYQDLQASITEVLRAIASEGAHELLFIGGSGGGFASLYYGHQIGEHASVLVWNPQTSITEYDIRFAKNYFAQAFGAGAELDGDNWKPFAKDLAASFGVETEALQSKPRRLLYMQNGSDWHTPVHAVPFIQAGGFQHLGHGLYATDENHIVWAANYGVGHAPLPESILLVALSLLLNPEITVSAAAAQMVDTLAEGATALAPGWPRVAGVLPIDTELHKLS</sequence>
<comment type="caution">
    <text evidence="1">The sequence shown here is derived from an EMBL/GenBank/DDBJ whole genome shotgun (WGS) entry which is preliminary data.</text>
</comment>
<dbReference type="Proteomes" id="UP000316500">
    <property type="component" value="Unassembled WGS sequence"/>
</dbReference>
<dbReference type="InterPro" id="IPR029058">
    <property type="entry name" value="AB_hydrolase_fold"/>
</dbReference>
<accession>A0A558GXI4</accession>
<dbReference type="RefSeq" id="WP_208760008.1">
    <property type="nucleotide sequence ID" value="NZ_VNFK01000010.1"/>
</dbReference>
<evidence type="ECO:0008006" key="3">
    <source>
        <dbReference type="Google" id="ProtNLM"/>
    </source>
</evidence>
<proteinExistence type="predicted"/>
<dbReference type="AlphaFoldDB" id="A0A558GXI4"/>
<evidence type="ECO:0000313" key="2">
    <source>
        <dbReference type="Proteomes" id="UP000316500"/>
    </source>
</evidence>
<gene>
    <name evidence="1" type="ORF">FQP90_13530</name>
</gene>